<name>A0A4Z0A2L4_9AGAM</name>
<dbReference type="STRING" id="135208.A0A4Z0A2L4"/>
<dbReference type="Pfam" id="PF00135">
    <property type="entry name" value="COesterase"/>
    <property type="match status" value="1"/>
</dbReference>
<comment type="similarity">
    <text evidence="1">Belongs to the type-B carboxylesterase/lipase family.</text>
</comment>
<dbReference type="AlphaFoldDB" id="A0A4Z0A2L4"/>
<dbReference type="OrthoDB" id="408631at2759"/>
<dbReference type="PANTHER" id="PTHR43918">
    <property type="entry name" value="ACETYLCHOLINESTERASE"/>
    <property type="match status" value="1"/>
</dbReference>
<dbReference type="EMBL" id="SFCI01000324">
    <property type="protein sequence ID" value="TFY80547.1"/>
    <property type="molecule type" value="Genomic_DNA"/>
</dbReference>
<dbReference type="InterPro" id="IPR029058">
    <property type="entry name" value="AB_hydrolase_fold"/>
</dbReference>
<evidence type="ECO:0000259" key="3">
    <source>
        <dbReference type="Pfam" id="PF00135"/>
    </source>
</evidence>
<reference evidence="4 5" key="1">
    <citation type="submission" date="2019-02" db="EMBL/GenBank/DDBJ databases">
        <title>Genome sequencing of the rare red list fungi Hericium alpestre (H. flagellum).</title>
        <authorList>
            <person name="Buettner E."/>
            <person name="Kellner H."/>
        </authorList>
    </citation>
    <scope>NUCLEOTIDE SEQUENCE [LARGE SCALE GENOMIC DNA]</scope>
    <source>
        <strain evidence="4 5">DSM 108284</strain>
    </source>
</reference>
<dbReference type="InterPro" id="IPR050654">
    <property type="entry name" value="AChE-related_enzymes"/>
</dbReference>
<keyword evidence="5" id="KW-1185">Reference proteome</keyword>
<dbReference type="GO" id="GO:0052689">
    <property type="term" value="F:carboxylic ester hydrolase activity"/>
    <property type="evidence" value="ECO:0007669"/>
    <property type="project" value="TreeGrafter"/>
</dbReference>
<dbReference type="SUPFAM" id="SSF53474">
    <property type="entry name" value="alpha/beta-Hydrolases"/>
    <property type="match status" value="1"/>
</dbReference>
<evidence type="ECO:0000313" key="4">
    <source>
        <dbReference type="EMBL" id="TFY80547.1"/>
    </source>
</evidence>
<dbReference type="Gene3D" id="3.40.50.1820">
    <property type="entry name" value="alpha/beta hydrolase"/>
    <property type="match status" value="1"/>
</dbReference>
<sequence>MNVIKPVNATEDAQLPVLLYIFAGGFELGGPSGWDGRPIVERSIEIGEPIVYVSLSYRINAFGFLASEEVKAAGVGNLGLYDQREAFHWVQKYIPAFAGDPKKVTIYGISSGSISVGLQLLINGGNTEGLFRAAVMEDGTLLPVGDISHGQKYYDTLVQQTGCSNASDTLECLRQAPYDLLKAAVGQTPAVTSYQAVNLAWMPRVDGAFLKDSPLQLVKQGSVAKLPMISGDADDEGTLFTVWNLNTT</sequence>
<evidence type="ECO:0000256" key="2">
    <source>
        <dbReference type="ARBA" id="ARBA00022801"/>
    </source>
</evidence>
<dbReference type="PANTHER" id="PTHR43918:SF4">
    <property type="entry name" value="CARBOXYLIC ESTER HYDROLASE"/>
    <property type="match status" value="1"/>
</dbReference>
<proteinExistence type="inferred from homology"/>
<feature type="domain" description="Carboxylesterase type B" evidence="3">
    <location>
        <begin position="1"/>
        <end position="244"/>
    </location>
</feature>
<organism evidence="4 5">
    <name type="scientific">Hericium alpestre</name>
    <dbReference type="NCBI Taxonomy" id="135208"/>
    <lineage>
        <taxon>Eukaryota</taxon>
        <taxon>Fungi</taxon>
        <taxon>Dikarya</taxon>
        <taxon>Basidiomycota</taxon>
        <taxon>Agaricomycotina</taxon>
        <taxon>Agaricomycetes</taxon>
        <taxon>Russulales</taxon>
        <taxon>Hericiaceae</taxon>
        <taxon>Hericium</taxon>
    </lineage>
</organism>
<evidence type="ECO:0000313" key="5">
    <source>
        <dbReference type="Proteomes" id="UP000298061"/>
    </source>
</evidence>
<keyword evidence="2" id="KW-0378">Hydrolase</keyword>
<dbReference type="Proteomes" id="UP000298061">
    <property type="component" value="Unassembled WGS sequence"/>
</dbReference>
<dbReference type="InterPro" id="IPR002018">
    <property type="entry name" value="CarbesteraseB"/>
</dbReference>
<comment type="caution">
    <text evidence="4">The sequence shown here is derived from an EMBL/GenBank/DDBJ whole genome shotgun (WGS) entry which is preliminary data.</text>
</comment>
<gene>
    <name evidence="4" type="ORF">EWM64_g3464</name>
</gene>
<protein>
    <recommendedName>
        <fullName evidence="3">Carboxylesterase type B domain-containing protein</fullName>
    </recommendedName>
</protein>
<evidence type="ECO:0000256" key="1">
    <source>
        <dbReference type="ARBA" id="ARBA00005964"/>
    </source>
</evidence>
<accession>A0A4Z0A2L4</accession>